<sequence>MTEKRDVLTTQQAAIILGLSTTSVQKMATKGELAGWITPGGHRRIFRSSVEQLLDSRKKGLAGVTGRLTLRILLLEDDHVQIASFKAILRRMGHCVELAIVNPATQAIDLIRAFQPDLLVMNIDSELVDGFRLAQVIEDEFGMKGPDVIGLTSLSLEQFKKLSHIPMRVVRFEKQLNAERLCGYLDALTVKLLGADKRPVTS</sequence>
<organism evidence="3 4">
    <name type="scientific">Rhodoferax potami</name>
    <dbReference type="NCBI Taxonomy" id="3068338"/>
    <lineage>
        <taxon>Bacteria</taxon>
        <taxon>Pseudomonadati</taxon>
        <taxon>Pseudomonadota</taxon>
        <taxon>Betaproteobacteria</taxon>
        <taxon>Burkholderiales</taxon>
        <taxon>Comamonadaceae</taxon>
        <taxon>Rhodoferax</taxon>
    </lineage>
</organism>
<dbReference type="Pfam" id="PF12728">
    <property type="entry name" value="HTH_17"/>
    <property type="match status" value="1"/>
</dbReference>
<dbReference type="Gene3D" id="3.40.50.2300">
    <property type="match status" value="1"/>
</dbReference>
<evidence type="ECO:0000259" key="2">
    <source>
        <dbReference type="PROSITE" id="PS50110"/>
    </source>
</evidence>
<dbReference type="RefSeq" id="WP_313876431.1">
    <property type="nucleotide sequence ID" value="NZ_JAVBIK010000003.1"/>
</dbReference>
<dbReference type="InterPro" id="IPR041657">
    <property type="entry name" value="HTH_17"/>
</dbReference>
<keyword evidence="4" id="KW-1185">Reference proteome</keyword>
<comment type="caution">
    <text evidence="1">Lacks conserved residue(s) required for the propagation of feature annotation.</text>
</comment>
<proteinExistence type="predicted"/>
<dbReference type="NCBIfam" id="TIGR01764">
    <property type="entry name" value="excise"/>
    <property type="match status" value="1"/>
</dbReference>
<dbReference type="EMBL" id="JAVBIK010000003">
    <property type="protein sequence ID" value="MDT7520769.1"/>
    <property type="molecule type" value="Genomic_DNA"/>
</dbReference>
<dbReference type="Proteomes" id="UP001321700">
    <property type="component" value="Unassembled WGS sequence"/>
</dbReference>
<evidence type="ECO:0000313" key="4">
    <source>
        <dbReference type="Proteomes" id="UP001321700"/>
    </source>
</evidence>
<dbReference type="InterPro" id="IPR001789">
    <property type="entry name" value="Sig_transdc_resp-reg_receiver"/>
</dbReference>
<dbReference type="PROSITE" id="PS50110">
    <property type="entry name" value="RESPONSE_REGULATORY"/>
    <property type="match status" value="1"/>
</dbReference>
<reference evidence="3 4" key="1">
    <citation type="submission" date="2023-08" db="EMBL/GenBank/DDBJ databases">
        <title>Rhodoferax potami sp. nov. and Rhodoferax mekongensis sp. nov., isolated from the Mekong River in Thailand.</title>
        <authorList>
            <person name="Kitikhun S."/>
            <person name="Charoenyingcharoen P."/>
            <person name="Siriarchawattana P."/>
            <person name="Likhitrattanapisal S."/>
            <person name="Nilsakha T."/>
            <person name="Chanpet A."/>
            <person name="Rattanawaree P."/>
            <person name="Ingsriswang S."/>
        </authorList>
    </citation>
    <scope>NUCLEOTIDE SEQUENCE [LARGE SCALE GENOMIC DNA]</scope>
    <source>
        <strain evidence="3 4">TBRC 17660</strain>
    </source>
</reference>
<dbReference type="SMART" id="SM00448">
    <property type="entry name" value="REC"/>
    <property type="match status" value="1"/>
</dbReference>
<protein>
    <submittedName>
        <fullName evidence="3">Helix-turn-helix domain-containing protein</fullName>
    </submittedName>
</protein>
<gene>
    <name evidence="3" type="ORF">RAE19_19210</name>
</gene>
<name>A0ABU3KU63_9BURK</name>
<dbReference type="InterPro" id="IPR010093">
    <property type="entry name" value="SinI_DNA-bd"/>
</dbReference>
<dbReference type="InterPro" id="IPR011006">
    <property type="entry name" value="CheY-like_superfamily"/>
</dbReference>
<evidence type="ECO:0000256" key="1">
    <source>
        <dbReference type="PROSITE-ProRule" id="PRU00169"/>
    </source>
</evidence>
<feature type="domain" description="Response regulatory" evidence="2">
    <location>
        <begin position="71"/>
        <end position="202"/>
    </location>
</feature>
<dbReference type="SUPFAM" id="SSF52172">
    <property type="entry name" value="CheY-like"/>
    <property type="match status" value="1"/>
</dbReference>
<comment type="caution">
    <text evidence="3">The sequence shown here is derived from an EMBL/GenBank/DDBJ whole genome shotgun (WGS) entry which is preliminary data.</text>
</comment>
<dbReference type="Gene3D" id="1.10.1660.10">
    <property type="match status" value="1"/>
</dbReference>
<dbReference type="Pfam" id="PF00072">
    <property type="entry name" value="Response_reg"/>
    <property type="match status" value="1"/>
</dbReference>
<accession>A0ABU3KU63</accession>
<evidence type="ECO:0000313" key="3">
    <source>
        <dbReference type="EMBL" id="MDT7520769.1"/>
    </source>
</evidence>